<proteinExistence type="predicted"/>
<comment type="caution">
    <text evidence="2">The sequence shown here is derived from an EMBL/GenBank/DDBJ whole genome shotgun (WGS) entry which is preliminary data.</text>
</comment>
<sequence length="358" mass="40157">MEFKKEIRIGLHCKWTFKCDTCHREFCLENEEADTDVLNNAGTWAALTSGTGVSQSENMLGTLDVPAMNRKTFSKNESFVEKVEKKNLFPAAGKEGRLLAEEKGNVDSDGVPFTTVIVDGGWSKWSYGHNYNASGLVSERTLIYMYINIHYCKLYKKSNVDSDGVPFTTVIVDGGWSKWSYGHNYNASGLAVIIGELTGKLLFLGVRNKHCFLRVLQNWDNNRPSTTMEQDIIVEGFRNIEQMHGLRYKHFVGDLDSTADNTLAVDARKLLKSSIPHLTAVARGAIRHCGCVGEQVSDLVRDLENGPYHVFGQHERCRSYFCNKEEENGTLESIKKSGLLEEVSSLVQRLAAKAPRFI</sequence>
<gene>
    <name evidence="2" type="ORF">PR048_006821</name>
</gene>
<name>A0ABQ9IC41_9NEOP</name>
<dbReference type="InterPro" id="IPR049012">
    <property type="entry name" value="Mutator_transp_dom"/>
</dbReference>
<feature type="domain" description="Mutator-like transposase" evidence="1">
    <location>
        <begin position="1"/>
        <end position="134"/>
    </location>
</feature>
<dbReference type="EMBL" id="JARBHB010000002">
    <property type="protein sequence ID" value="KAJ8894211.1"/>
    <property type="molecule type" value="Genomic_DNA"/>
</dbReference>
<evidence type="ECO:0000313" key="3">
    <source>
        <dbReference type="Proteomes" id="UP001159363"/>
    </source>
</evidence>
<evidence type="ECO:0000313" key="2">
    <source>
        <dbReference type="EMBL" id="KAJ8894211.1"/>
    </source>
</evidence>
<dbReference type="Pfam" id="PF20700">
    <property type="entry name" value="Mutator"/>
    <property type="match status" value="2"/>
</dbReference>
<keyword evidence="3" id="KW-1185">Reference proteome</keyword>
<accession>A0ABQ9IC41</accession>
<evidence type="ECO:0000259" key="1">
    <source>
        <dbReference type="Pfam" id="PF20700"/>
    </source>
</evidence>
<protein>
    <recommendedName>
        <fullName evidence="1">Mutator-like transposase domain-containing protein</fullName>
    </recommendedName>
</protein>
<dbReference type="Proteomes" id="UP001159363">
    <property type="component" value="Chromosome 2"/>
</dbReference>
<organism evidence="2 3">
    <name type="scientific">Dryococelus australis</name>
    <dbReference type="NCBI Taxonomy" id="614101"/>
    <lineage>
        <taxon>Eukaryota</taxon>
        <taxon>Metazoa</taxon>
        <taxon>Ecdysozoa</taxon>
        <taxon>Arthropoda</taxon>
        <taxon>Hexapoda</taxon>
        <taxon>Insecta</taxon>
        <taxon>Pterygota</taxon>
        <taxon>Neoptera</taxon>
        <taxon>Polyneoptera</taxon>
        <taxon>Phasmatodea</taxon>
        <taxon>Verophasmatodea</taxon>
        <taxon>Anareolatae</taxon>
        <taxon>Phasmatidae</taxon>
        <taxon>Eurycanthinae</taxon>
        <taxon>Dryococelus</taxon>
    </lineage>
</organism>
<feature type="domain" description="Mutator-like transposase" evidence="1">
    <location>
        <begin position="156"/>
        <end position="262"/>
    </location>
</feature>
<reference evidence="2 3" key="1">
    <citation type="submission" date="2023-02" db="EMBL/GenBank/DDBJ databases">
        <title>LHISI_Scaffold_Assembly.</title>
        <authorList>
            <person name="Stuart O.P."/>
            <person name="Cleave R."/>
            <person name="Magrath M.J.L."/>
            <person name="Mikheyev A.S."/>
        </authorList>
    </citation>
    <scope>NUCLEOTIDE SEQUENCE [LARGE SCALE GENOMIC DNA]</scope>
    <source>
        <strain evidence="2">Daus_M_001</strain>
        <tissue evidence="2">Leg muscle</tissue>
    </source>
</reference>